<comment type="similarity">
    <text evidence="1">Belongs to the glycosyl hydrolase 38 family.</text>
</comment>
<dbReference type="InterPro" id="IPR011330">
    <property type="entry name" value="Glyco_hydro/deAcase_b/a-brl"/>
</dbReference>
<dbReference type="Gene3D" id="2.70.98.30">
    <property type="entry name" value="Golgi alpha-mannosidase II, domain 4"/>
    <property type="match status" value="1"/>
</dbReference>
<dbReference type="GO" id="GO:0030246">
    <property type="term" value="F:carbohydrate binding"/>
    <property type="evidence" value="ECO:0007669"/>
    <property type="project" value="InterPro"/>
</dbReference>
<dbReference type="Proteomes" id="UP000426246">
    <property type="component" value="Chromosome"/>
</dbReference>
<dbReference type="EMBL" id="CP034235">
    <property type="protein sequence ID" value="QGQ98266.1"/>
    <property type="molecule type" value="Genomic_DNA"/>
</dbReference>
<dbReference type="SUPFAM" id="SSF88688">
    <property type="entry name" value="Families 57/38 glycoside transferase middle domain"/>
    <property type="match status" value="1"/>
</dbReference>
<dbReference type="InterPro" id="IPR000602">
    <property type="entry name" value="Glyco_hydro_38_N"/>
</dbReference>
<evidence type="ECO:0000256" key="1">
    <source>
        <dbReference type="ARBA" id="ARBA00009792"/>
    </source>
</evidence>
<dbReference type="AlphaFoldDB" id="A0A6B8RSF4"/>
<dbReference type="InterPro" id="IPR011682">
    <property type="entry name" value="Glyco_hydro_38_C"/>
</dbReference>
<dbReference type="GO" id="GO:0006013">
    <property type="term" value="P:mannose metabolic process"/>
    <property type="evidence" value="ECO:0007669"/>
    <property type="project" value="InterPro"/>
</dbReference>
<keyword evidence="7" id="KW-1185">Reference proteome</keyword>
<dbReference type="OrthoDB" id="9764050at2"/>
<dbReference type="Gene3D" id="3.20.110.10">
    <property type="entry name" value="Glycoside hydrolase 38, N terminal domain"/>
    <property type="match status" value="1"/>
</dbReference>
<dbReference type="InterPro" id="IPR011013">
    <property type="entry name" value="Gal_mutarotase_sf_dom"/>
</dbReference>
<sequence length="889" mass="100703">MSKTKVFITPTTHWDREWVMTFGQFQVRLVHLIDNLLTIMDNNPDYRFLLDGQAIALEDYLEIRPEKLEKISALLQENRLVAGPWYVLADQFLENGESTIRNLLLGMRTIRELGGSPMMLGYIPDSFGSIGSMPMILNGFHIKYTSFGRGRPDWNSRLPHYEFCWESPDGSKVLAASHGYGNGIFLSYLDIWTDILQASSLNSDPDEVLARFMKEAEKQQKLAATPNLYFSVGVDHMEARKSLPELINYINRHQNEYELVYGTPEDYLKAVELVAKDLANYSGEMRGTELNPMDLVGTLSSYMPLKQQNDYSEILLQRNLEPLWVMVAGLTGSEYPKGHLIKLWRLLLANHPHDSICGCSIDQVHKDMQNRYEQIHHTGTYLIKEGLHHLLAKINTIYPDKDAIAVTVVNPLGRSHSGPVRGLIRVPKRFKHAEYSLVDSDGKTIPAKITHLKNKNKDLESVYMTNEQLAAVLSKDANEERSDDQVFTMLDVDFIASDVPGVGYKTFWIKSGVAEMAGLAGVKLSENGMENQYIKIRLNDNGTFDLFNKSSKHMYRSLNYFVDREDTGDLYDHHEFTNPEEFDSRDCTVKWQVHEQETFKITFKARIEWELPQRIELGKRSTVLKTTPITIYVTLLSDMDHLEVAIELDNQAKDHCLRVAFDTGLQSETVSAYDHFNVVERKLSSKDGEWRDEPFQEFIDASNGINGLCISTRGLPAYEAVQGDAGTQLLVTLVRSVGSVGSAAGANHPNPDGQCQGALRFEYAIIPHEGNWRAGDCLQNAADYRTRFLVEGDLQHEGILPATGSLLTVSSPPDSKPLISCLKQAEDGDGWIIRAWNSTDQDQFKLKSDFKIDHFTLTRLDESSKHTTKHLEEDIHMPVNGLTTLRFKL</sequence>
<name>A0A6B8RSF4_9BACL</name>
<dbReference type="Pfam" id="PF09261">
    <property type="entry name" value="Alpha-mann_mid"/>
    <property type="match status" value="1"/>
</dbReference>
<dbReference type="SMART" id="SM00872">
    <property type="entry name" value="Alpha-mann_mid"/>
    <property type="match status" value="1"/>
</dbReference>
<evidence type="ECO:0000313" key="6">
    <source>
        <dbReference type="EMBL" id="QGQ98266.1"/>
    </source>
</evidence>
<dbReference type="GO" id="GO:0009313">
    <property type="term" value="P:oligosaccharide catabolic process"/>
    <property type="evidence" value="ECO:0007669"/>
    <property type="project" value="TreeGrafter"/>
</dbReference>
<feature type="domain" description="Glycoside hydrolase family 38 central" evidence="5">
    <location>
        <begin position="298"/>
        <end position="372"/>
    </location>
</feature>
<dbReference type="InterPro" id="IPR037094">
    <property type="entry name" value="Glyco_hydro_38_cen_sf"/>
</dbReference>
<evidence type="ECO:0000259" key="5">
    <source>
        <dbReference type="SMART" id="SM00872"/>
    </source>
</evidence>
<gene>
    <name evidence="6" type="ORF">EHS13_26975</name>
</gene>
<evidence type="ECO:0000256" key="3">
    <source>
        <dbReference type="ARBA" id="ARBA00022801"/>
    </source>
</evidence>
<reference evidence="7" key="1">
    <citation type="submission" date="2018-11" db="EMBL/GenBank/DDBJ databases">
        <title>Complete genome sequence of Paenibacillus sp. ML311-T8.</title>
        <authorList>
            <person name="Nam Y.-D."/>
            <person name="Kang J."/>
            <person name="Chung W.-H."/>
            <person name="Park Y.S."/>
        </authorList>
    </citation>
    <scope>NUCLEOTIDE SEQUENCE [LARGE SCALE GENOMIC DNA]</scope>
    <source>
        <strain evidence="7">ML311-T8</strain>
    </source>
</reference>
<dbReference type="GO" id="GO:0046872">
    <property type="term" value="F:metal ion binding"/>
    <property type="evidence" value="ECO:0007669"/>
    <property type="project" value="UniProtKB-KW"/>
</dbReference>
<dbReference type="SUPFAM" id="SSF88713">
    <property type="entry name" value="Glycoside hydrolase/deacetylase"/>
    <property type="match status" value="1"/>
</dbReference>
<dbReference type="Pfam" id="PF17677">
    <property type="entry name" value="Glyco_hydro38C2"/>
    <property type="match status" value="1"/>
</dbReference>
<dbReference type="KEGG" id="ppsc:EHS13_26975"/>
<evidence type="ECO:0000313" key="7">
    <source>
        <dbReference type="Proteomes" id="UP000426246"/>
    </source>
</evidence>
<accession>A0A6B8RSF4</accession>
<dbReference type="Pfam" id="PF07748">
    <property type="entry name" value="Glyco_hydro_38C"/>
    <property type="match status" value="1"/>
</dbReference>
<evidence type="ECO:0000256" key="2">
    <source>
        <dbReference type="ARBA" id="ARBA00022723"/>
    </source>
</evidence>
<keyword evidence="2" id="KW-0479">Metal-binding</keyword>
<dbReference type="PANTHER" id="PTHR46017:SF2">
    <property type="entry name" value="MANNOSYLGLYCERATE HYDROLASE"/>
    <property type="match status" value="1"/>
</dbReference>
<dbReference type="SUPFAM" id="SSF74650">
    <property type="entry name" value="Galactose mutarotase-like"/>
    <property type="match status" value="1"/>
</dbReference>
<evidence type="ECO:0000256" key="4">
    <source>
        <dbReference type="ARBA" id="ARBA00023295"/>
    </source>
</evidence>
<keyword evidence="4" id="KW-0326">Glycosidase</keyword>
<keyword evidence="3" id="KW-0378">Hydrolase</keyword>
<dbReference type="PANTHER" id="PTHR46017">
    <property type="entry name" value="ALPHA-MANNOSIDASE 2C1"/>
    <property type="match status" value="1"/>
</dbReference>
<dbReference type="Pfam" id="PF01074">
    <property type="entry name" value="Glyco_hydro_38N"/>
    <property type="match status" value="1"/>
</dbReference>
<dbReference type="RefSeq" id="WP_155703368.1">
    <property type="nucleotide sequence ID" value="NZ_CP034235.1"/>
</dbReference>
<protein>
    <recommendedName>
        <fullName evidence="5">Glycoside hydrolase family 38 central domain-containing protein</fullName>
    </recommendedName>
</protein>
<dbReference type="GO" id="GO:0004559">
    <property type="term" value="F:alpha-mannosidase activity"/>
    <property type="evidence" value="ECO:0007669"/>
    <property type="project" value="InterPro"/>
</dbReference>
<dbReference type="Gene3D" id="2.60.40.1180">
    <property type="entry name" value="Golgi alpha-mannosidase II"/>
    <property type="match status" value="1"/>
</dbReference>
<dbReference type="InterPro" id="IPR015341">
    <property type="entry name" value="Glyco_hydro_38_cen"/>
</dbReference>
<proteinExistence type="inferred from homology"/>
<dbReference type="Gene3D" id="1.20.1270.50">
    <property type="entry name" value="Glycoside hydrolase family 38, central domain"/>
    <property type="match status" value="1"/>
</dbReference>
<dbReference type="InterPro" id="IPR027291">
    <property type="entry name" value="Glyco_hydro_38_N_sf"/>
</dbReference>
<dbReference type="InterPro" id="IPR028995">
    <property type="entry name" value="Glyco_hydro_57/38_cen_sf"/>
</dbReference>
<dbReference type="InterPro" id="IPR013780">
    <property type="entry name" value="Glyco_hydro_b"/>
</dbReference>
<dbReference type="InterPro" id="IPR041147">
    <property type="entry name" value="GH38_C"/>
</dbReference>
<organism evidence="6 7">
    <name type="scientific">Paenibacillus psychroresistens</name>
    <dbReference type="NCBI Taxonomy" id="1778678"/>
    <lineage>
        <taxon>Bacteria</taxon>
        <taxon>Bacillati</taxon>
        <taxon>Bacillota</taxon>
        <taxon>Bacilli</taxon>
        <taxon>Bacillales</taxon>
        <taxon>Paenibacillaceae</taxon>
        <taxon>Paenibacillus</taxon>
    </lineage>
</organism>